<dbReference type="AlphaFoldDB" id="A0A3T0E5K5"/>
<dbReference type="InterPro" id="IPR000489">
    <property type="entry name" value="Pterin-binding_dom"/>
</dbReference>
<evidence type="ECO:0000313" key="14">
    <source>
        <dbReference type="Proteomes" id="UP000286954"/>
    </source>
</evidence>
<protein>
    <recommendedName>
        <fullName evidence="6 12">Dihydropteroate synthase</fullName>
        <shortName evidence="12">DHPS</shortName>
        <ecNumber evidence="5 12">2.5.1.15</ecNumber>
    </recommendedName>
    <alternativeName>
        <fullName evidence="11 12">Dihydropteroate pyrophosphorylase</fullName>
    </alternativeName>
</protein>
<dbReference type="PROSITE" id="PS50972">
    <property type="entry name" value="PTERIN_BINDING"/>
    <property type="match status" value="1"/>
</dbReference>
<gene>
    <name evidence="13" type="ORF">X907_0009</name>
</gene>
<organism evidence="13 14">
    <name type="scientific">Glycocaulis alkaliphilus</name>
    <dbReference type="NCBI Taxonomy" id="1434191"/>
    <lineage>
        <taxon>Bacteria</taxon>
        <taxon>Pseudomonadati</taxon>
        <taxon>Pseudomonadota</taxon>
        <taxon>Alphaproteobacteria</taxon>
        <taxon>Maricaulales</taxon>
        <taxon>Maricaulaceae</taxon>
        <taxon>Glycocaulis</taxon>
    </lineage>
</organism>
<dbReference type="PROSITE" id="PS00792">
    <property type="entry name" value="DHPS_1"/>
    <property type="match status" value="1"/>
</dbReference>
<sequence>MTQRPRPLVMGIVNVTPDSFSDGGQHFDAARAVTHGHALIDAGADWLDIGGESTRPGAEPVSEADELTRVIPVIEGLAGTGIPLSIDTMKPGVARAAVQAGASLWNDVNALQADEALETAAELGCQVCLMHMQGAPQTMQADPVYGDVVAEVEAFLLARVEAAVQAGVSRENIWLDPGIGFGKTLTHNLALMAALPRLAGHGFPLLFGASRKRFIAALDGDAPADQRLGGSIAAALHAARSGAGMIRVHDVRETVQALKIQAAIASAL</sequence>
<dbReference type="GO" id="GO:0046872">
    <property type="term" value="F:metal ion binding"/>
    <property type="evidence" value="ECO:0007669"/>
    <property type="project" value="UniProtKB-KW"/>
</dbReference>
<evidence type="ECO:0000256" key="11">
    <source>
        <dbReference type="ARBA" id="ARBA00030193"/>
    </source>
</evidence>
<dbReference type="CDD" id="cd00739">
    <property type="entry name" value="DHPS"/>
    <property type="match status" value="1"/>
</dbReference>
<dbReference type="GO" id="GO:0004156">
    <property type="term" value="F:dihydropteroate synthase activity"/>
    <property type="evidence" value="ECO:0007669"/>
    <property type="project" value="UniProtKB-EC"/>
</dbReference>
<dbReference type="EMBL" id="CP018911">
    <property type="protein sequence ID" value="AZU02560.1"/>
    <property type="molecule type" value="Genomic_DNA"/>
</dbReference>
<dbReference type="EC" id="2.5.1.15" evidence="5 12"/>
<dbReference type="GO" id="GO:0046654">
    <property type="term" value="P:tetrahydrofolate biosynthetic process"/>
    <property type="evidence" value="ECO:0007669"/>
    <property type="project" value="UniProtKB-UniPathway"/>
</dbReference>
<evidence type="ECO:0000256" key="5">
    <source>
        <dbReference type="ARBA" id="ARBA00012458"/>
    </source>
</evidence>
<comment type="catalytic activity">
    <reaction evidence="1">
        <text>(7,8-dihydropterin-6-yl)methyl diphosphate + 4-aminobenzoate = 7,8-dihydropteroate + diphosphate</text>
        <dbReference type="Rhea" id="RHEA:19949"/>
        <dbReference type="ChEBI" id="CHEBI:17836"/>
        <dbReference type="ChEBI" id="CHEBI:17839"/>
        <dbReference type="ChEBI" id="CHEBI:33019"/>
        <dbReference type="ChEBI" id="CHEBI:72950"/>
        <dbReference type="EC" id="2.5.1.15"/>
    </reaction>
</comment>
<evidence type="ECO:0000256" key="6">
    <source>
        <dbReference type="ARBA" id="ARBA00016919"/>
    </source>
</evidence>
<dbReference type="InterPro" id="IPR045031">
    <property type="entry name" value="DHP_synth-like"/>
</dbReference>
<dbReference type="FunFam" id="3.20.20.20:FF:000006">
    <property type="entry name" value="Dihydropteroate synthase"/>
    <property type="match status" value="1"/>
</dbReference>
<dbReference type="RefSeq" id="WP_127565034.1">
    <property type="nucleotide sequence ID" value="NZ_BMFB01000004.1"/>
</dbReference>
<dbReference type="PANTHER" id="PTHR20941">
    <property type="entry name" value="FOLATE SYNTHESIS PROTEINS"/>
    <property type="match status" value="1"/>
</dbReference>
<dbReference type="SUPFAM" id="SSF51717">
    <property type="entry name" value="Dihydropteroate synthetase-like"/>
    <property type="match status" value="1"/>
</dbReference>
<proteinExistence type="inferred from homology"/>
<comment type="similarity">
    <text evidence="4 12">Belongs to the DHPS family.</text>
</comment>
<comment type="cofactor">
    <cofactor evidence="2 12">
        <name>Mg(2+)</name>
        <dbReference type="ChEBI" id="CHEBI:18420"/>
    </cofactor>
</comment>
<accession>A0A3T0E5K5</accession>
<keyword evidence="8 12" id="KW-0479">Metal-binding</keyword>
<evidence type="ECO:0000313" key="13">
    <source>
        <dbReference type="EMBL" id="AZU02560.1"/>
    </source>
</evidence>
<keyword evidence="7 12" id="KW-0808">Transferase</keyword>
<comment type="pathway">
    <text evidence="3 12">Cofactor biosynthesis; tetrahydrofolate biosynthesis; 7,8-dihydrofolate from 2-amino-4-hydroxy-6-hydroxymethyl-7,8-dihydropteridine diphosphate and 4-aminobenzoate: step 1/2.</text>
</comment>
<dbReference type="Proteomes" id="UP000286954">
    <property type="component" value="Chromosome"/>
</dbReference>
<keyword evidence="9 12" id="KW-0460">Magnesium</keyword>
<evidence type="ECO:0000256" key="7">
    <source>
        <dbReference type="ARBA" id="ARBA00022679"/>
    </source>
</evidence>
<dbReference type="GO" id="GO:0005829">
    <property type="term" value="C:cytosol"/>
    <property type="evidence" value="ECO:0007669"/>
    <property type="project" value="TreeGrafter"/>
</dbReference>
<keyword evidence="14" id="KW-1185">Reference proteome</keyword>
<dbReference type="Pfam" id="PF00809">
    <property type="entry name" value="Pterin_bind"/>
    <property type="match status" value="1"/>
</dbReference>
<dbReference type="NCBIfam" id="TIGR01496">
    <property type="entry name" value="DHPS"/>
    <property type="match status" value="1"/>
</dbReference>
<dbReference type="KEGG" id="gak:X907_0009"/>
<evidence type="ECO:0000256" key="9">
    <source>
        <dbReference type="ARBA" id="ARBA00022842"/>
    </source>
</evidence>
<evidence type="ECO:0000256" key="8">
    <source>
        <dbReference type="ARBA" id="ARBA00022723"/>
    </source>
</evidence>
<dbReference type="OrthoDB" id="9811744at2"/>
<evidence type="ECO:0000256" key="3">
    <source>
        <dbReference type="ARBA" id="ARBA00004763"/>
    </source>
</evidence>
<evidence type="ECO:0000256" key="12">
    <source>
        <dbReference type="RuleBase" id="RU361205"/>
    </source>
</evidence>
<reference evidence="13 14" key="1">
    <citation type="submission" date="2016-12" db="EMBL/GenBank/DDBJ databases">
        <title>The genome of dimorphic prosthecate Glycocaulis alkaliphilus 6b-8t, isolated from crude oil dictates its adaptability in petroleum environments.</title>
        <authorList>
            <person name="Wu X.-L."/>
            <person name="Geng S."/>
        </authorList>
    </citation>
    <scope>NUCLEOTIDE SEQUENCE [LARGE SCALE GENOMIC DNA]</scope>
    <source>
        <strain evidence="13 14">6B-8</strain>
    </source>
</reference>
<dbReference type="Gene3D" id="3.20.20.20">
    <property type="entry name" value="Dihydropteroate synthase-like"/>
    <property type="match status" value="1"/>
</dbReference>
<dbReference type="PANTHER" id="PTHR20941:SF1">
    <property type="entry name" value="FOLIC ACID SYNTHESIS PROTEIN FOL1"/>
    <property type="match status" value="1"/>
</dbReference>
<evidence type="ECO:0000256" key="4">
    <source>
        <dbReference type="ARBA" id="ARBA00009503"/>
    </source>
</evidence>
<dbReference type="InterPro" id="IPR011005">
    <property type="entry name" value="Dihydropteroate_synth-like_sf"/>
</dbReference>
<dbReference type="GO" id="GO:0046656">
    <property type="term" value="P:folic acid biosynthetic process"/>
    <property type="evidence" value="ECO:0007669"/>
    <property type="project" value="UniProtKB-KW"/>
</dbReference>
<comment type="function">
    <text evidence="12">Catalyzes the condensation of para-aminobenzoate (pABA) with 6-hydroxymethyl-7,8-dihydropterin diphosphate (DHPt-PP) to form 7,8-dihydropteroate (H2Pte), the immediate precursor of folate derivatives.</text>
</comment>
<evidence type="ECO:0000256" key="1">
    <source>
        <dbReference type="ARBA" id="ARBA00000012"/>
    </source>
</evidence>
<evidence type="ECO:0000256" key="2">
    <source>
        <dbReference type="ARBA" id="ARBA00001946"/>
    </source>
</evidence>
<evidence type="ECO:0000256" key="10">
    <source>
        <dbReference type="ARBA" id="ARBA00022909"/>
    </source>
</evidence>
<dbReference type="InterPro" id="IPR006390">
    <property type="entry name" value="DHP_synth_dom"/>
</dbReference>
<keyword evidence="10 12" id="KW-0289">Folate biosynthesis</keyword>
<dbReference type="UniPathway" id="UPA00077">
    <property type="reaction ID" value="UER00156"/>
</dbReference>
<name>A0A3T0E5K5_9PROT</name>